<dbReference type="InterPro" id="IPR006194">
    <property type="entry name" value="Gly-tRNA-synth_heterodimer"/>
</dbReference>
<keyword evidence="6 8" id="KW-0030">Aminoacyl-tRNA synthetase</keyword>
<dbReference type="Proteomes" id="UP000189810">
    <property type="component" value="Chromosome I"/>
</dbReference>
<dbReference type="InterPro" id="IPR015944">
    <property type="entry name" value="Gly-tRNA-synth_bsu"/>
</dbReference>
<dbReference type="EC" id="6.1.1.14" evidence="8"/>
<organism evidence="9 10">
    <name type="scientific">Thermocrinis minervae</name>
    <dbReference type="NCBI Taxonomy" id="381751"/>
    <lineage>
        <taxon>Bacteria</taxon>
        <taxon>Pseudomonadati</taxon>
        <taxon>Aquificota</taxon>
        <taxon>Aquificia</taxon>
        <taxon>Aquificales</taxon>
        <taxon>Aquificaceae</taxon>
        <taxon>Thermocrinis</taxon>
    </lineage>
</organism>
<evidence type="ECO:0000256" key="8">
    <source>
        <dbReference type="HAMAP-Rule" id="MF_00255"/>
    </source>
</evidence>
<evidence type="ECO:0000256" key="2">
    <source>
        <dbReference type="ARBA" id="ARBA00022598"/>
    </source>
</evidence>
<keyword evidence="8" id="KW-0963">Cytoplasm</keyword>
<keyword evidence="5 8" id="KW-0648">Protein biosynthesis</keyword>
<dbReference type="GO" id="GO:0006426">
    <property type="term" value="P:glycyl-tRNA aminoacylation"/>
    <property type="evidence" value="ECO:0007669"/>
    <property type="project" value="UniProtKB-UniRule"/>
</dbReference>
<dbReference type="EMBL" id="LT670846">
    <property type="protein sequence ID" value="SHK13625.1"/>
    <property type="molecule type" value="Genomic_DNA"/>
</dbReference>
<dbReference type="OrthoDB" id="9775440at2"/>
<dbReference type="HAMAP" id="MF_00255">
    <property type="entry name" value="Gly_tRNA_synth_beta"/>
    <property type="match status" value="1"/>
</dbReference>
<comment type="similarity">
    <text evidence="1 8">Belongs to the class-II aminoacyl-tRNA synthetase family.</text>
</comment>
<comment type="subcellular location">
    <subcellularLocation>
        <location evidence="8">Cytoplasm</location>
    </subcellularLocation>
</comment>
<evidence type="ECO:0000256" key="6">
    <source>
        <dbReference type="ARBA" id="ARBA00023146"/>
    </source>
</evidence>
<dbReference type="PANTHER" id="PTHR30075:SF2">
    <property type="entry name" value="GLYCINE--TRNA LIGASE, CHLOROPLASTIC_MITOCHONDRIAL 2"/>
    <property type="match status" value="1"/>
</dbReference>
<dbReference type="GO" id="GO:0005829">
    <property type="term" value="C:cytosol"/>
    <property type="evidence" value="ECO:0007669"/>
    <property type="project" value="TreeGrafter"/>
</dbReference>
<dbReference type="RefSeq" id="WP_079653242.1">
    <property type="nucleotide sequence ID" value="NZ_LT670846.1"/>
</dbReference>
<evidence type="ECO:0000256" key="4">
    <source>
        <dbReference type="ARBA" id="ARBA00022840"/>
    </source>
</evidence>
<evidence type="ECO:0000256" key="3">
    <source>
        <dbReference type="ARBA" id="ARBA00022741"/>
    </source>
</evidence>
<reference evidence="9 10" key="1">
    <citation type="submission" date="2016-11" db="EMBL/GenBank/DDBJ databases">
        <authorList>
            <person name="Jaros S."/>
            <person name="Januszkiewicz K."/>
            <person name="Wedrychowicz H."/>
        </authorList>
    </citation>
    <scope>NUCLEOTIDE SEQUENCE [LARGE SCALE GENOMIC DNA]</scope>
    <source>
        <strain evidence="9 10">DSM 19557</strain>
    </source>
</reference>
<dbReference type="NCBIfam" id="TIGR00211">
    <property type="entry name" value="glyS"/>
    <property type="match status" value="1"/>
</dbReference>
<dbReference type="PRINTS" id="PR01045">
    <property type="entry name" value="TRNASYNTHGB"/>
</dbReference>
<dbReference type="AlphaFoldDB" id="A0A1M6Q058"/>
<dbReference type="Pfam" id="PF02092">
    <property type="entry name" value="tRNA_synt_2f"/>
    <property type="match status" value="1"/>
</dbReference>
<evidence type="ECO:0000313" key="10">
    <source>
        <dbReference type="Proteomes" id="UP000189810"/>
    </source>
</evidence>
<proteinExistence type="inferred from homology"/>
<gene>
    <name evidence="8" type="primary">glyS</name>
    <name evidence="9" type="ORF">SAMN05444391_0025</name>
</gene>
<comment type="catalytic activity">
    <reaction evidence="7 8">
        <text>tRNA(Gly) + glycine + ATP = glycyl-tRNA(Gly) + AMP + diphosphate</text>
        <dbReference type="Rhea" id="RHEA:16013"/>
        <dbReference type="Rhea" id="RHEA-COMP:9664"/>
        <dbReference type="Rhea" id="RHEA-COMP:9683"/>
        <dbReference type="ChEBI" id="CHEBI:30616"/>
        <dbReference type="ChEBI" id="CHEBI:33019"/>
        <dbReference type="ChEBI" id="CHEBI:57305"/>
        <dbReference type="ChEBI" id="CHEBI:78442"/>
        <dbReference type="ChEBI" id="CHEBI:78522"/>
        <dbReference type="ChEBI" id="CHEBI:456215"/>
        <dbReference type="EC" id="6.1.1.14"/>
    </reaction>
</comment>
<evidence type="ECO:0000313" key="9">
    <source>
        <dbReference type="EMBL" id="SHK13625.1"/>
    </source>
</evidence>
<evidence type="ECO:0000256" key="7">
    <source>
        <dbReference type="ARBA" id="ARBA00047937"/>
    </source>
</evidence>
<dbReference type="PROSITE" id="PS50861">
    <property type="entry name" value="AA_TRNA_LIGASE_II_GLYAB"/>
    <property type="match status" value="1"/>
</dbReference>
<comment type="subunit">
    <text evidence="8">Tetramer of two alpha and two beta subunits.</text>
</comment>
<evidence type="ECO:0000256" key="5">
    <source>
        <dbReference type="ARBA" id="ARBA00022917"/>
    </source>
</evidence>
<protein>
    <recommendedName>
        <fullName evidence="8">Glycine--tRNA ligase beta subunit</fullName>
        <ecNumber evidence="8">6.1.1.14</ecNumber>
    </recommendedName>
    <alternativeName>
        <fullName evidence="8">Glycyl-tRNA synthetase beta subunit</fullName>
        <shortName evidence="8">GlyRS</shortName>
    </alternativeName>
</protein>
<keyword evidence="2 8" id="KW-0436">Ligase</keyword>
<sequence length="655" mass="75691">MKDLLVEIGTEELPAGVINPLLEYLKESFIRILGCENIKVYGTPRRLALYVENLPNERSMEEQLIVGPPKKVAYDEEGKPTKALLAFLERNQANIENLIEVRKGDNLYVGIKKVVEGKTPMERLQEEFESVLLSAPLPKSMRWDSTNLRFSRPIRWICALYGEEIVDIKFGKVKSDRKTKGHRFLSPGWIELKEAREYEQSLKENYVIPSYKERLEIILSELMYEAYSLGADLEKPEGLLEEVTNLVEYPVVLSGEFDEKYLELPDKVIVTVLAHHQRFFCLKKDGKLLNRFLAVSGNIPKDESLVVKGYQKVVKARLEDALFFYKEDLKVPLSDLVPKLSGVIFHPKAGTMLEKTHRLMEISKKLCEQLKLDQETTQKCLRAAYLSKADLLTNMVRELDELQGYMGMVYAQKQGEDPEVAIALYEQYLPKAEELPRSKVGLVLSLADKIDHVVSLLKVGEKPSGSSDPYGIRRAINGIFLLVEEFELDIDLSEFSLPEDFVRSRFENYLEKYGYDVARAVLEVCNLLKPLSCIKNAQEIARLKEESIFKDIVSAYRRVVRILPKDWMGDTVREELLTQQEEKELWETVKSLEEDCHEILQLSRLKEPIDRFFDRVLVMDPNQDIRENRLALLFRAKKLFNRFADFSQLVYKEEV</sequence>
<dbReference type="STRING" id="381751.SAMN05444391_0025"/>
<dbReference type="PANTHER" id="PTHR30075">
    <property type="entry name" value="GLYCYL-TRNA SYNTHETASE"/>
    <property type="match status" value="1"/>
</dbReference>
<dbReference type="GO" id="GO:0004820">
    <property type="term" value="F:glycine-tRNA ligase activity"/>
    <property type="evidence" value="ECO:0007669"/>
    <property type="project" value="UniProtKB-UniRule"/>
</dbReference>
<keyword evidence="10" id="KW-1185">Reference proteome</keyword>
<evidence type="ECO:0000256" key="1">
    <source>
        <dbReference type="ARBA" id="ARBA00008226"/>
    </source>
</evidence>
<name>A0A1M6Q058_9AQUI</name>
<dbReference type="SUPFAM" id="SSF109604">
    <property type="entry name" value="HD-domain/PDEase-like"/>
    <property type="match status" value="1"/>
</dbReference>
<dbReference type="GO" id="GO:0005524">
    <property type="term" value="F:ATP binding"/>
    <property type="evidence" value="ECO:0007669"/>
    <property type="project" value="UniProtKB-UniRule"/>
</dbReference>
<keyword evidence="3 8" id="KW-0547">Nucleotide-binding</keyword>
<keyword evidence="4 8" id="KW-0067">ATP-binding</keyword>
<accession>A0A1M6Q058</accession>